<proteinExistence type="predicted"/>
<accession>A0A8D4VM04</accession>
<protein>
    <recommendedName>
        <fullName evidence="3">ASCH domain-containing protein</fullName>
    </recommendedName>
</protein>
<dbReference type="InterPro" id="IPR015947">
    <property type="entry name" value="PUA-like_sf"/>
</dbReference>
<organism evidence="1 2">
    <name type="scientific">Methylogaea oryzae</name>
    <dbReference type="NCBI Taxonomy" id="1295382"/>
    <lineage>
        <taxon>Bacteria</taxon>
        <taxon>Pseudomonadati</taxon>
        <taxon>Pseudomonadota</taxon>
        <taxon>Gammaproteobacteria</taxon>
        <taxon>Methylococcales</taxon>
        <taxon>Methylococcaceae</taxon>
        <taxon>Methylogaea</taxon>
    </lineage>
</organism>
<name>A0A8D4VM04_9GAMM</name>
<dbReference type="AlphaFoldDB" id="A0A8D4VM04"/>
<evidence type="ECO:0000313" key="2">
    <source>
        <dbReference type="Proteomes" id="UP000824988"/>
    </source>
</evidence>
<dbReference type="EMBL" id="AP019782">
    <property type="protein sequence ID" value="BBL70308.1"/>
    <property type="molecule type" value="Genomic_DNA"/>
</dbReference>
<dbReference type="KEGG" id="moz:MoryE10_09140"/>
<dbReference type="Proteomes" id="UP000824988">
    <property type="component" value="Chromosome"/>
</dbReference>
<reference evidence="1" key="1">
    <citation type="submission" date="2019-06" db="EMBL/GenBank/DDBJ databases">
        <title>Complete genome sequence of Methylogaea oryzae strain JCM16910.</title>
        <authorList>
            <person name="Asakawa S."/>
        </authorList>
    </citation>
    <scope>NUCLEOTIDE SEQUENCE</scope>
    <source>
        <strain evidence="1">E10</strain>
    </source>
</reference>
<dbReference type="RefSeq" id="WP_054774563.1">
    <property type="nucleotide sequence ID" value="NZ_AP019782.1"/>
</dbReference>
<dbReference type="CDD" id="cd06552">
    <property type="entry name" value="ASCH_yqfb_like"/>
    <property type="match status" value="1"/>
</dbReference>
<dbReference type="SUPFAM" id="SSF88697">
    <property type="entry name" value="PUA domain-like"/>
    <property type="match status" value="1"/>
</dbReference>
<evidence type="ECO:0008006" key="3">
    <source>
        <dbReference type="Google" id="ProtNLM"/>
    </source>
</evidence>
<gene>
    <name evidence="1" type="ORF">MoryE10_09140</name>
</gene>
<keyword evidence="2" id="KW-1185">Reference proteome</keyword>
<evidence type="ECO:0000313" key="1">
    <source>
        <dbReference type="EMBL" id="BBL70308.1"/>
    </source>
</evidence>
<sequence>MTDYPEKTCDIDRLIRHPKLVEAAIAGRKTQQRRDGVYAYPGETFQLEGVTFTVTALERRSLGDMTDADAQAEGYPSLEAYKDLILKMHAGMEWNDSHQVWVHHFQRSA</sequence>